<reference evidence="2" key="2">
    <citation type="submission" date="2024-07" db="EMBL/GenBank/DDBJ databases">
        <title>Streptomyces haneummycinica sp. nov., a new antibiotic-producing actinobacterium isolated from marine sediment.</title>
        <authorList>
            <person name="Uemura M."/>
            <person name="Hamada M."/>
            <person name="Hirano S."/>
            <person name="Kobayashi K."/>
            <person name="Ohshiro T."/>
            <person name="Kobayashi T."/>
            <person name="Terahara T."/>
        </authorList>
    </citation>
    <scope>NUCLEOTIDE SEQUENCE</scope>
    <source>
        <strain evidence="2">KM77-8</strain>
    </source>
</reference>
<sequence length="109" mass="11618">MEARPGPAPLGGTTLTDWRYGIHDAALASTRGYHPDAAQQEAYDEAMEAGAVDLSGAPDSKVRECAAEVDGQVPRCNPRTSCSASVVKRTWSPRRTRRSSMCSPSGPRA</sequence>
<feature type="region of interest" description="Disordered" evidence="1">
    <location>
        <begin position="88"/>
        <end position="109"/>
    </location>
</feature>
<name>A0AAT9HFW7_9ACTN</name>
<organism evidence="2">
    <name type="scientific">Streptomyces haneummycinicus</name>
    <dbReference type="NCBI Taxonomy" id="3074435"/>
    <lineage>
        <taxon>Bacteria</taxon>
        <taxon>Bacillati</taxon>
        <taxon>Actinomycetota</taxon>
        <taxon>Actinomycetes</taxon>
        <taxon>Kitasatosporales</taxon>
        <taxon>Streptomycetaceae</taxon>
        <taxon>Streptomyces</taxon>
    </lineage>
</organism>
<accession>A0AAT9HFW7</accession>
<protein>
    <submittedName>
        <fullName evidence="2">Uncharacterized protein</fullName>
    </submittedName>
</protein>
<dbReference type="AlphaFoldDB" id="A0AAT9HFW7"/>
<evidence type="ECO:0000313" key="2">
    <source>
        <dbReference type="EMBL" id="BFO16065.1"/>
    </source>
</evidence>
<dbReference type="EMBL" id="AP035768">
    <property type="protein sequence ID" value="BFO16065.1"/>
    <property type="molecule type" value="Genomic_DNA"/>
</dbReference>
<proteinExistence type="predicted"/>
<reference evidence="2" key="1">
    <citation type="submission" date="2024-06" db="EMBL/GenBank/DDBJ databases">
        <authorList>
            <consortium name="consrtm"/>
            <person name="Uemura M."/>
            <person name="Terahara T."/>
        </authorList>
    </citation>
    <scope>NUCLEOTIDE SEQUENCE</scope>
    <source>
        <strain evidence="2">KM77-8</strain>
    </source>
</reference>
<gene>
    <name evidence="2" type="ORF">SHKM778_24530</name>
</gene>
<evidence type="ECO:0000256" key="1">
    <source>
        <dbReference type="SAM" id="MobiDB-lite"/>
    </source>
</evidence>